<dbReference type="SUPFAM" id="SSF54637">
    <property type="entry name" value="Thioesterase/thiol ester dehydrase-isomerase"/>
    <property type="match status" value="2"/>
</dbReference>
<dbReference type="EMBL" id="CCRK01000004">
    <property type="protein sequence ID" value="CDZ47911.1"/>
    <property type="molecule type" value="Genomic_DNA"/>
</dbReference>
<evidence type="ECO:0000313" key="1">
    <source>
        <dbReference type="EMBL" id="CDZ47911.1"/>
    </source>
</evidence>
<dbReference type="AlphaFoldDB" id="A0A0T7GKV5"/>
<proteinExistence type="predicted"/>
<dbReference type="RefSeq" id="WP_046634043.1">
    <property type="nucleotide sequence ID" value="NZ_CCRK01000004.1"/>
</dbReference>
<evidence type="ECO:0000313" key="2">
    <source>
        <dbReference type="Proteomes" id="UP000039660"/>
    </source>
</evidence>
<dbReference type="Gene3D" id="3.10.129.10">
    <property type="entry name" value="Hotdog Thioesterase"/>
    <property type="match status" value="2"/>
</dbReference>
<sequence>MKIETESLFPRSLVVDIRLDDDPRYKGSIHDDAVARARGYKAALVPGAFVYGHMGRVAVEAWGLPWLERGGMGASFRRPVYNGDRLTISASALSSDADMRRSAIVAINTDGEEVASGWIGLPDLSPSVPALSAFAVLPRPDPAPAVSIGQLHPGTPLTTADRVLTEEEFMRSLSAFDEQHVLHVRDGIVHPGCLMRLAMGDTHNSFRFPAAIVLTAVEAQHFACVRPGQGLTTVGRIADAWVRNGKHYFQSEEFLRADGRLVARFLRTQIYGYENV</sequence>
<protein>
    <submittedName>
        <fullName evidence="1">Uncharacterized protein</fullName>
    </submittedName>
</protein>
<name>A0A0T7GKV5_NEOGA</name>
<gene>
    <name evidence="1" type="ORF">NGAL_HAMBI1189_21490</name>
</gene>
<dbReference type="InterPro" id="IPR029069">
    <property type="entry name" value="HotDog_dom_sf"/>
</dbReference>
<dbReference type="Proteomes" id="UP000039660">
    <property type="component" value="Unassembled WGS sequence"/>
</dbReference>
<reference evidence="1 2" key="1">
    <citation type="submission" date="2014-08" db="EMBL/GenBank/DDBJ databases">
        <authorList>
            <person name="Chen Y.-H."/>
        </authorList>
    </citation>
    <scope>NUCLEOTIDE SEQUENCE [LARGE SCALE GENOMIC DNA]</scope>
</reference>
<dbReference type="CDD" id="cd03441">
    <property type="entry name" value="R_hydratase_like"/>
    <property type="match status" value="1"/>
</dbReference>
<organism evidence="1 2">
    <name type="scientific">Neorhizobium galegae bv. officinalis</name>
    <dbReference type="NCBI Taxonomy" id="323656"/>
    <lineage>
        <taxon>Bacteria</taxon>
        <taxon>Pseudomonadati</taxon>
        <taxon>Pseudomonadota</taxon>
        <taxon>Alphaproteobacteria</taxon>
        <taxon>Hyphomicrobiales</taxon>
        <taxon>Rhizobiaceae</taxon>
        <taxon>Rhizobium/Agrobacterium group</taxon>
        <taxon>Neorhizobium</taxon>
    </lineage>
</organism>
<accession>A0A0T7GKV5</accession>